<dbReference type="Proteomes" id="UP000006591">
    <property type="component" value="Chromosome 3"/>
</dbReference>
<proteinExistence type="inferred from homology"/>
<dbReference type="GO" id="GO:0006123">
    <property type="term" value="P:mitochondrial electron transport, cytochrome c to oxygen"/>
    <property type="evidence" value="ECO:0007669"/>
    <property type="project" value="TreeGrafter"/>
</dbReference>
<evidence type="ECO:0000256" key="1">
    <source>
        <dbReference type="ARBA" id="ARBA00004273"/>
    </source>
</evidence>
<comment type="subcellular location">
    <subcellularLocation>
        <location evidence="1">Mitochondrion inner membrane</location>
    </subcellularLocation>
</comment>
<name>A0A0E0GUD5_ORYNI</name>
<dbReference type="InterPro" id="IPR036418">
    <property type="entry name" value="Cyt_c_oxidase_su6a_sf"/>
</dbReference>
<dbReference type="SUPFAM" id="SSF81411">
    <property type="entry name" value="Mitochondrial cytochrome c oxidase subunit VIa"/>
    <property type="match status" value="1"/>
</dbReference>
<reference evidence="7" key="2">
    <citation type="submission" date="2018-04" db="EMBL/GenBank/DDBJ databases">
        <title>OnivRS2 (Oryza nivara Reference Sequence Version 2).</title>
        <authorList>
            <person name="Zhang J."/>
            <person name="Kudrna D."/>
            <person name="Lee S."/>
            <person name="Talag J."/>
            <person name="Rajasekar S."/>
            <person name="Welchert J."/>
            <person name="Hsing Y.-I."/>
            <person name="Wing R.A."/>
        </authorList>
    </citation>
    <scope>NUCLEOTIDE SEQUENCE [LARGE SCALE GENOMIC DNA]</scope>
    <source>
        <strain evidence="7">SL10</strain>
    </source>
</reference>
<dbReference type="eggNOG" id="KOG3469">
    <property type="taxonomic scope" value="Eukaryota"/>
</dbReference>
<keyword evidence="5" id="KW-0472">Membrane</keyword>
<dbReference type="GO" id="GO:0030234">
    <property type="term" value="F:enzyme regulator activity"/>
    <property type="evidence" value="ECO:0007669"/>
    <property type="project" value="TreeGrafter"/>
</dbReference>
<dbReference type="FunFam" id="4.10.95.10:FF:000002">
    <property type="entry name" value="Cytochrome c oxidase subunit Via"/>
    <property type="match status" value="1"/>
</dbReference>
<dbReference type="InterPro" id="IPR001349">
    <property type="entry name" value="Cyt_c_oxidase_su6a"/>
</dbReference>
<reference evidence="7" key="1">
    <citation type="submission" date="2015-04" db="UniProtKB">
        <authorList>
            <consortium name="EnsemblPlants"/>
        </authorList>
    </citation>
    <scope>IDENTIFICATION</scope>
    <source>
        <strain evidence="7">SL10</strain>
    </source>
</reference>
<keyword evidence="8" id="KW-1185">Reference proteome</keyword>
<protein>
    <recommendedName>
        <fullName evidence="9">Cytochrome c oxidase subunit 6a, mitochondrial</fullName>
    </recommendedName>
</protein>
<dbReference type="Gene3D" id="4.10.95.10">
    <property type="entry name" value="Cytochrome c oxidase, subunit VIa"/>
    <property type="match status" value="1"/>
</dbReference>
<keyword evidence="3" id="KW-0809">Transit peptide</keyword>
<accession>A0A0E0GUD5</accession>
<evidence type="ECO:0000256" key="3">
    <source>
        <dbReference type="ARBA" id="ARBA00022946"/>
    </source>
</evidence>
<dbReference type="Pfam" id="PF02046">
    <property type="entry name" value="COX6A"/>
    <property type="match status" value="1"/>
</dbReference>
<evidence type="ECO:0000256" key="5">
    <source>
        <dbReference type="ARBA" id="ARBA00023136"/>
    </source>
</evidence>
<evidence type="ECO:0000256" key="2">
    <source>
        <dbReference type="ARBA" id="ARBA00022792"/>
    </source>
</evidence>
<dbReference type="GO" id="GO:0005743">
    <property type="term" value="C:mitochondrial inner membrane"/>
    <property type="evidence" value="ECO:0007669"/>
    <property type="project" value="UniProtKB-SubCell"/>
</dbReference>
<keyword evidence="4" id="KW-0496">Mitochondrion</keyword>
<dbReference type="HOGENOM" id="CLU_1108550_0_0_1"/>
<keyword evidence="2" id="KW-0999">Mitochondrion inner membrane</keyword>
<evidence type="ECO:0000313" key="7">
    <source>
        <dbReference type="EnsemblPlants" id="ONIVA03G37260.4"/>
    </source>
</evidence>
<evidence type="ECO:0000313" key="8">
    <source>
        <dbReference type="Proteomes" id="UP000006591"/>
    </source>
</evidence>
<organism evidence="7">
    <name type="scientific">Oryza nivara</name>
    <name type="common">Indian wild rice</name>
    <name type="synonym">Oryza sativa f. spontanea</name>
    <dbReference type="NCBI Taxonomy" id="4536"/>
    <lineage>
        <taxon>Eukaryota</taxon>
        <taxon>Viridiplantae</taxon>
        <taxon>Streptophyta</taxon>
        <taxon>Embryophyta</taxon>
        <taxon>Tracheophyta</taxon>
        <taxon>Spermatophyta</taxon>
        <taxon>Magnoliopsida</taxon>
        <taxon>Liliopsida</taxon>
        <taxon>Poales</taxon>
        <taxon>Poaceae</taxon>
        <taxon>BOP clade</taxon>
        <taxon>Oryzoideae</taxon>
        <taxon>Oryzeae</taxon>
        <taxon>Oryzinae</taxon>
        <taxon>Oryza</taxon>
    </lineage>
</organism>
<comment type="similarity">
    <text evidence="6">Belongs to the cytochrome c oxidase subunit 6A family.</text>
</comment>
<dbReference type="STRING" id="4536.A0A0E0GUD5"/>
<dbReference type="PANTHER" id="PTHR11504:SF0">
    <property type="entry name" value="CYTOCHROME C OXIDASE SUBUNIT"/>
    <property type="match status" value="1"/>
</dbReference>
<dbReference type="PANTHER" id="PTHR11504">
    <property type="entry name" value="CYTOCHROME C OXIDASE POLYPEPTIDE VIA"/>
    <property type="match status" value="1"/>
</dbReference>
<sequence>MASAAARSGLRSLAARAKATAAPAARRRMSSSAHDDAHETAKWEKITYAGIVTCTLLAAYNLSKGHPHFDEPPAYPYLHIRNKEFPWGNSVHIICNAIHQWTSSYGVRRVRVRTKADDIHFICLKVTEISAVVVFVAGKAIVGNVTVAVVVFFFFFFTGLDVSLTASITIAHLIRRDAPFHFGLGGNIAPATDAPTNAITIRRVAGEDNEALPAQPAPRHLTVHGSAAALHGHCTSPVACELVHQPDTDGD</sequence>
<evidence type="ECO:0000256" key="4">
    <source>
        <dbReference type="ARBA" id="ARBA00023128"/>
    </source>
</evidence>
<dbReference type="AlphaFoldDB" id="A0A0E0GUD5"/>
<dbReference type="EnsemblPlants" id="ONIVA03G37260.4">
    <property type="protein sequence ID" value="ONIVA03G37260.4"/>
    <property type="gene ID" value="ONIVA03G37260"/>
</dbReference>
<evidence type="ECO:0000256" key="6">
    <source>
        <dbReference type="RuleBase" id="RU004396"/>
    </source>
</evidence>
<dbReference type="Gramene" id="ONIVA03G37260.4">
    <property type="protein sequence ID" value="ONIVA03G37260.4"/>
    <property type="gene ID" value="ONIVA03G37260"/>
</dbReference>
<evidence type="ECO:0008006" key="9">
    <source>
        <dbReference type="Google" id="ProtNLM"/>
    </source>
</evidence>